<organism evidence="1 2">
    <name type="scientific">Parelaphostrongylus tenuis</name>
    <name type="common">Meningeal worm</name>
    <dbReference type="NCBI Taxonomy" id="148309"/>
    <lineage>
        <taxon>Eukaryota</taxon>
        <taxon>Metazoa</taxon>
        <taxon>Ecdysozoa</taxon>
        <taxon>Nematoda</taxon>
        <taxon>Chromadorea</taxon>
        <taxon>Rhabditida</taxon>
        <taxon>Rhabditina</taxon>
        <taxon>Rhabditomorpha</taxon>
        <taxon>Strongyloidea</taxon>
        <taxon>Metastrongylidae</taxon>
        <taxon>Parelaphostrongylus</taxon>
    </lineage>
</organism>
<reference evidence="1" key="1">
    <citation type="submission" date="2021-06" db="EMBL/GenBank/DDBJ databases">
        <title>Parelaphostrongylus tenuis whole genome reference sequence.</title>
        <authorList>
            <person name="Garwood T.J."/>
            <person name="Larsen P.A."/>
            <person name="Fountain-Jones N.M."/>
            <person name="Garbe J.R."/>
            <person name="Macchietto M.G."/>
            <person name="Kania S.A."/>
            <person name="Gerhold R.W."/>
            <person name="Richards J.E."/>
            <person name="Wolf T.M."/>
        </authorList>
    </citation>
    <scope>NUCLEOTIDE SEQUENCE</scope>
    <source>
        <strain evidence="1">MNPRO001-30</strain>
        <tissue evidence="1">Meninges</tissue>
    </source>
</reference>
<proteinExistence type="predicted"/>
<keyword evidence="2" id="KW-1185">Reference proteome</keyword>
<comment type="caution">
    <text evidence="1">The sequence shown here is derived from an EMBL/GenBank/DDBJ whole genome shotgun (WGS) entry which is preliminary data.</text>
</comment>
<name>A0AAD5M6X0_PARTN</name>
<protein>
    <submittedName>
        <fullName evidence="1">Uncharacterized protein</fullName>
    </submittedName>
</protein>
<dbReference type="AlphaFoldDB" id="A0AAD5M6X0"/>
<sequence length="144" mass="16614">MNESIRYIKCSELKMALTEFLVSTVVMSHLQNPQPIVPPWATFHVRPRTVIEWSMIQVITKPSNSQYAFSTLSAITQECSGLSILKITRRSYSTNIYDIHEKDELSKAALELHSKLLEIFGTMLATKQLKYKSTDRRREKCDCE</sequence>
<gene>
    <name evidence="1" type="ORF">KIN20_009814</name>
</gene>
<evidence type="ECO:0000313" key="2">
    <source>
        <dbReference type="Proteomes" id="UP001196413"/>
    </source>
</evidence>
<evidence type="ECO:0000313" key="1">
    <source>
        <dbReference type="EMBL" id="KAJ1353220.1"/>
    </source>
</evidence>
<dbReference type="Proteomes" id="UP001196413">
    <property type="component" value="Unassembled WGS sequence"/>
</dbReference>
<dbReference type="EMBL" id="JAHQIW010001639">
    <property type="protein sequence ID" value="KAJ1353220.1"/>
    <property type="molecule type" value="Genomic_DNA"/>
</dbReference>
<accession>A0AAD5M6X0</accession>